<dbReference type="Proteomes" id="UP000253628">
    <property type="component" value="Unassembled WGS sequence"/>
</dbReference>
<name>A0A366HGG0_9BURK</name>
<feature type="transmembrane region" description="Helical" evidence="9">
    <location>
        <begin position="93"/>
        <end position="114"/>
    </location>
</feature>
<dbReference type="AlphaFoldDB" id="A0A366HGG0"/>
<feature type="transmembrane region" description="Helical" evidence="9">
    <location>
        <begin position="129"/>
        <end position="153"/>
    </location>
</feature>
<gene>
    <name evidence="11" type="ORF">DFR37_10268</name>
</gene>
<evidence type="ECO:0000256" key="9">
    <source>
        <dbReference type="RuleBase" id="RU369079"/>
    </source>
</evidence>
<comment type="subcellular location">
    <subcellularLocation>
        <location evidence="1 9">Cell inner membrane</location>
        <topology evidence="1 9">Multi-pass membrane protein</topology>
    </subcellularLocation>
</comment>
<evidence type="ECO:0000313" key="12">
    <source>
        <dbReference type="Proteomes" id="UP000253628"/>
    </source>
</evidence>
<comment type="function">
    <text evidence="9">Part of the tripartite ATP-independent periplasmic (TRAP) transport system.</text>
</comment>
<protein>
    <recommendedName>
        <fullName evidence="9">TRAP transporter small permease protein</fullName>
    </recommendedName>
</protein>
<comment type="caution">
    <text evidence="11">The sequence shown here is derived from an EMBL/GenBank/DDBJ whole genome shotgun (WGS) entry which is preliminary data.</text>
</comment>
<keyword evidence="5 9" id="KW-0812">Transmembrane</keyword>
<dbReference type="GO" id="GO:0022857">
    <property type="term" value="F:transmembrane transporter activity"/>
    <property type="evidence" value="ECO:0007669"/>
    <property type="project" value="UniProtKB-UniRule"/>
</dbReference>
<keyword evidence="3" id="KW-1003">Cell membrane</keyword>
<comment type="subunit">
    <text evidence="9">The complex comprises the extracytoplasmic solute receptor protein and the two transmembrane proteins.</text>
</comment>
<keyword evidence="4 9" id="KW-0997">Cell inner membrane</keyword>
<dbReference type="EMBL" id="QNRQ01000002">
    <property type="protein sequence ID" value="RBP41689.1"/>
    <property type="molecule type" value="Genomic_DNA"/>
</dbReference>
<evidence type="ECO:0000256" key="2">
    <source>
        <dbReference type="ARBA" id="ARBA00022448"/>
    </source>
</evidence>
<accession>A0A366HGG0</accession>
<organism evidence="11 12">
    <name type="scientific">Eoetvoesiella caeni</name>
    <dbReference type="NCBI Taxonomy" id="645616"/>
    <lineage>
        <taxon>Bacteria</taxon>
        <taxon>Pseudomonadati</taxon>
        <taxon>Pseudomonadota</taxon>
        <taxon>Betaproteobacteria</taxon>
        <taxon>Burkholderiales</taxon>
        <taxon>Alcaligenaceae</taxon>
        <taxon>Eoetvoesiella</taxon>
    </lineage>
</organism>
<evidence type="ECO:0000256" key="5">
    <source>
        <dbReference type="ARBA" id="ARBA00022692"/>
    </source>
</evidence>
<comment type="similarity">
    <text evidence="8 9">Belongs to the TRAP transporter small permease family.</text>
</comment>
<dbReference type="InterPro" id="IPR055348">
    <property type="entry name" value="DctQ"/>
</dbReference>
<dbReference type="InterPro" id="IPR007387">
    <property type="entry name" value="TRAP_DctQ"/>
</dbReference>
<dbReference type="OrthoDB" id="2877624at2"/>
<dbReference type="PANTHER" id="PTHR35011">
    <property type="entry name" value="2,3-DIKETO-L-GULONATE TRAP TRANSPORTER SMALL PERMEASE PROTEIN YIAM"/>
    <property type="match status" value="1"/>
</dbReference>
<evidence type="ECO:0000256" key="8">
    <source>
        <dbReference type="ARBA" id="ARBA00038436"/>
    </source>
</evidence>
<feature type="domain" description="Tripartite ATP-independent periplasmic transporters DctQ component" evidence="10">
    <location>
        <begin position="30"/>
        <end position="159"/>
    </location>
</feature>
<keyword evidence="6 9" id="KW-1133">Transmembrane helix</keyword>
<evidence type="ECO:0000313" key="11">
    <source>
        <dbReference type="EMBL" id="RBP41689.1"/>
    </source>
</evidence>
<sequence length="173" mass="18085">MQQTQGWASKLQRAGYLAAGLCAAISLAGIMLLMLVDVTGRYAFNSPVPGAGELIELAMGIVIFSALPLTTAHGEHVKLDYLDGWLRGAAQRVVRFSALGITAAIVAFLAWRVAAKAATIIHYHDTTPFLGIALAPVAIFISAATAITALIFLAEAFASLSGAARPTATPTEY</sequence>
<feature type="transmembrane region" description="Helical" evidence="9">
    <location>
        <begin position="54"/>
        <end position="72"/>
    </location>
</feature>
<dbReference type="PANTHER" id="PTHR35011:SF10">
    <property type="entry name" value="TRAP TRANSPORTER SMALL PERMEASE PROTEIN"/>
    <property type="match status" value="1"/>
</dbReference>
<keyword evidence="12" id="KW-1185">Reference proteome</keyword>
<evidence type="ECO:0000256" key="7">
    <source>
        <dbReference type="ARBA" id="ARBA00023136"/>
    </source>
</evidence>
<dbReference type="RefSeq" id="WP_147251581.1">
    <property type="nucleotide sequence ID" value="NZ_JACCEU010000002.1"/>
</dbReference>
<evidence type="ECO:0000256" key="6">
    <source>
        <dbReference type="ARBA" id="ARBA00022989"/>
    </source>
</evidence>
<dbReference type="GO" id="GO:0015740">
    <property type="term" value="P:C4-dicarboxylate transport"/>
    <property type="evidence" value="ECO:0007669"/>
    <property type="project" value="TreeGrafter"/>
</dbReference>
<evidence type="ECO:0000259" key="10">
    <source>
        <dbReference type="Pfam" id="PF04290"/>
    </source>
</evidence>
<reference evidence="11 12" key="1">
    <citation type="submission" date="2018-06" db="EMBL/GenBank/DDBJ databases">
        <title>Genomic Encyclopedia of Type Strains, Phase IV (KMG-IV): sequencing the most valuable type-strain genomes for metagenomic binning, comparative biology and taxonomic classification.</title>
        <authorList>
            <person name="Goeker M."/>
        </authorList>
    </citation>
    <scope>NUCLEOTIDE SEQUENCE [LARGE SCALE GENOMIC DNA]</scope>
    <source>
        <strain evidence="11 12">DSM 25520</strain>
    </source>
</reference>
<dbReference type="GO" id="GO:0005886">
    <property type="term" value="C:plasma membrane"/>
    <property type="evidence" value="ECO:0007669"/>
    <property type="project" value="UniProtKB-SubCell"/>
</dbReference>
<keyword evidence="7 9" id="KW-0472">Membrane</keyword>
<evidence type="ECO:0000256" key="1">
    <source>
        <dbReference type="ARBA" id="ARBA00004429"/>
    </source>
</evidence>
<keyword evidence="2 9" id="KW-0813">Transport</keyword>
<feature type="transmembrane region" description="Helical" evidence="9">
    <location>
        <begin position="14"/>
        <end position="34"/>
    </location>
</feature>
<evidence type="ECO:0000256" key="4">
    <source>
        <dbReference type="ARBA" id="ARBA00022519"/>
    </source>
</evidence>
<dbReference type="Pfam" id="PF04290">
    <property type="entry name" value="DctQ"/>
    <property type="match status" value="1"/>
</dbReference>
<evidence type="ECO:0000256" key="3">
    <source>
        <dbReference type="ARBA" id="ARBA00022475"/>
    </source>
</evidence>
<proteinExistence type="inferred from homology"/>